<protein>
    <submittedName>
        <fullName evidence="1">Uncharacterized protein</fullName>
    </submittedName>
</protein>
<name>A0ACC0WNM6_9STRA</name>
<accession>A0ACC0WNM6</accession>
<reference evidence="1 2" key="1">
    <citation type="journal article" date="2022" name="bioRxiv">
        <title>The genome of the oomycete Peronosclerospora sorghi, a cosmopolitan pathogen of maize and sorghum, is inflated with dispersed pseudogenes.</title>
        <authorList>
            <person name="Fletcher K."/>
            <person name="Martin F."/>
            <person name="Isakeit T."/>
            <person name="Cavanaugh K."/>
            <person name="Magill C."/>
            <person name="Michelmore R."/>
        </authorList>
    </citation>
    <scope>NUCLEOTIDE SEQUENCE [LARGE SCALE GENOMIC DNA]</scope>
    <source>
        <strain evidence="1">P6</strain>
    </source>
</reference>
<organism evidence="1 2">
    <name type="scientific">Peronosclerospora sorghi</name>
    <dbReference type="NCBI Taxonomy" id="230839"/>
    <lineage>
        <taxon>Eukaryota</taxon>
        <taxon>Sar</taxon>
        <taxon>Stramenopiles</taxon>
        <taxon>Oomycota</taxon>
        <taxon>Peronosporomycetes</taxon>
        <taxon>Peronosporales</taxon>
        <taxon>Peronosporaceae</taxon>
        <taxon>Peronosclerospora</taxon>
    </lineage>
</organism>
<evidence type="ECO:0000313" key="1">
    <source>
        <dbReference type="EMBL" id="KAI9919503.1"/>
    </source>
</evidence>
<comment type="caution">
    <text evidence="1">The sequence shown here is derived from an EMBL/GenBank/DDBJ whole genome shotgun (WGS) entry which is preliminary data.</text>
</comment>
<proteinExistence type="predicted"/>
<dbReference type="Proteomes" id="UP001163321">
    <property type="component" value="Chromosome 11"/>
</dbReference>
<evidence type="ECO:0000313" key="2">
    <source>
        <dbReference type="Proteomes" id="UP001163321"/>
    </source>
</evidence>
<sequence length="132" mass="14924">MATVSGRHRILCSLKQLRNLKGIALKFPLHPPTFNHSDRKGEEQTTIKSRQRQDELLTGFAFLNEDTQQPHAFFNRCPHALLELDFDDSDFFFEGFIHCNTHAAFFGPSTGICLKGLSSSRTCLTVPTTKLN</sequence>
<dbReference type="EMBL" id="CM047590">
    <property type="protein sequence ID" value="KAI9919503.1"/>
    <property type="molecule type" value="Genomic_DNA"/>
</dbReference>
<keyword evidence="2" id="KW-1185">Reference proteome</keyword>
<gene>
    <name evidence="1" type="ORF">PsorP6_017429</name>
</gene>